<dbReference type="InterPro" id="IPR013575">
    <property type="entry name" value="IF2_assoc_dom_bac"/>
</dbReference>
<comment type="similarity">
    <text evidence="1 8 9">Belongs to the TRAFAC class translation factor GTPase superfamily. Classic translation factor GTPase family. IF-2 subfamily.</text>
</comment>
<dbReference type="CDD" id="cd01887">
    <property type="entry name" value="IF2_eIF5B"/>
    <property type="match status" value="1"/>
</dbReference>
<dbReference type="Pfam" id="PF08364">
    <property type="entry name" value="IF2_assoc"/>
    <property type="match status" value="1"/>
</dbReference>
<dbReference type="RefSeq" id="WP_310456850.1">
    <property type="nucleotide sequence ID" value="NZ_JAVKPH010000007.1"/>
</dbReference>
<gene>
    <name evidence="8 12" type="primary">infB</name>
    <name evidence="12" type="ORF">RGD00_08320</name>
</gene>
<keyword evidence="4 8" id="KW-0396">Initiation factor</keyword>
<dbReference type="InterPro" id="IPR009000">
    <property type="entry name" value="Transl_B-barrel_sf"/>
</dbReference>
<dbReference type="PANTHER" id="PTHR43381">
    <property type="entry name" value="TRANSLATION INITIATION FACTOR IF-2-RELATED"/>
    <property type="match status" value="1"/>
</dbReference>
<feature type="compositionally biased region" description="Basic and acidic residues" evidence="10">
    <location>
        <begin position="196"/>
        <end position="221"/>
    </location>
</feature>
<reference evidence="12 13" key="1">
    <citation type="submission" date="2023-09" db="EMBL/GenBank/DDBJ databases">
        <title>Xinfangfangia sedmenti sp. nov., isolated the sedment.</title>
        <authorList>
            <person name="Xu L."/>
        </authorList>
    </citation>
    <scope>NUCLEOTIDE SEQUENCE [LARGE SCALE GENOMIC DNA]</scope>
    <source>
        <strain evidence="12 13">LG-4</strain>
    </source>
</reference>
<dbReference type="InterPro" id="IPR027417">
    <property type="entry name" value="P-loop_NTPase"/>
</dbReference>
<feature type="region of interest" description="Disordered" evidence="10">
    <location>
        <begin position="1"/>
        <end position="242"/>
    </location>
</feature>
<dbReference type="Gene3D" id="3.40.50.300">
    <property type="entry name" value="P-loop containing nucleotide triphosphate hydrolases"/>
    <property type="match status" value="1"/>
</dbReference>
<evidence type="ECO:0000256" key="5">
    <source>
        <dbReference type="ARBA" id="ARBA00022741"/>
    </source>
</evidence>
<evidence type="ECO:0000256" key="8">
    <source>
        <dbReference type="HAMAP-Rule" id="MF_00100"/>
    </source>
</evidence>
<feature type="binding site" evidence="8">
    <location>
        <begin position="404"/>
        <end position="408"/>
    </location>
    <ligand>
        <name>GTP</name>
        <dbReference type="ChEBI" id="CHEBI:37565"/>
    </ligand>
</feature>
<evidence type="ECO:0000256" key="6">
    <source>
        <dbReference type="ARBA" id="ARBA00022917"/>
    </source>
</evidence>
<feature type="compositionally biased region" description="Polar residues" evidence="10">
    <location>
        <begin position="18"/>
        <end position="27"/>
    </location>
</feature>
<feature type="compositionally biased region" description="Basic and acidic residues" evidence="10">
    <location>
        <begin position="88"/>
        <end position="156"/>
    </location>
</feature>
<dbReference type="InterPro" id="IPR015760">
    <property type="entry name" value="TIF_IF2"/>
</dbReference>
<feature type="compositionally biased region" description="Low complexity" evidence="10">
    <location>
        <begin position="157"/>
        <end position="176"/>
    </location>
</feature>
<keyword evidence="5 8" id="KW-0547">Nucleotide-binding</keyword>
<dbReference type="NCBIfam" id="TIGR00231">
    <property type="entry name" value="small_GTP"/>
    <property type="match status" value="1"/>
</dbReference>
<dbReference type="HAMAP" id="MF_00100_B">
    <property type="entry name" value="IF_2_B"/>
    <property type="match status" value="1"/>
</dbReference>
<evidence type="ECO:0000313" key="13">
    <source>
        <dbReference type="Proteomes" id="UP001247754"/>
    </source>
</evidence>
<comment type="function">
    <text evidence="8 9">One of the essential components for the initiation of protein synthesis. Protects formylmethionyl-tRNA from spontaneous hydrolysis and promotes its binding to the 30S ribosomal subunits. Also involved in the hydrolysis of GTP during the formation of the 70S ribosomal complex.</text>
</comment>
<dbReference type="CDD" id="cd03702">
    <property type="entry name" value="IF2_mtIF2_II"/>
    <property type="match status" value="1"/>
</dbReference>
<dbReference type="EMBL" id="JAVKPH010000007">
    <property type="protein sequence ID" value="MDR5652604.1"/>
    <property type="molecule type" value="Genomic_DNA"/>
</dbReference>
<evidence type="ECO:0000256" key="10">
    <source>
        <dbReference type="SAM" id="MobiDB-lite"/>
    </source>
</evidence>
<dbReference type="InterPro" id="IPR005225">
    <property type="entry name" value="Small_GTP-bd"/>
</dbReference>
<dbReference type="PROSITE" id="PS01176">
    <property type="entry name" value="IF2"/>
    <property type="match status" value="1"/>
</dbReference>
<evidence type="ECO:0000256" key="3">
    <source>
        <dbReference type="ARBA" id="ARBA00022490"/>
    </source>
</evidence>
<dbReference type="SUPFAM" id="SSF52156">
    <property type="entry name" value="Initiation factor IF2/eIF5b, domain 3"/>
    <property type="match status" value="1"/>
</dbReference>
<dbReference type="Gene3D" id="2.40.30.10">
    <property type="entry name" value="Translation factors"/>
    <property type="match status" value="2"/>
</dbReference>
<evidence type="ECO:0000256" key="4">
    <source>
        <dbReference type="ARBA" id="ARBA00022540"/>
    </source>
</evidence>
<evidence type="ECO:0000256" key="1">
    <source>
        <dbReference type="ARBA" id="ARBA00007733"/>
    </source>
</evidence>
<dbReference type="Pfam" id="PF22042">
    <property type="entry name" value="EF-G_D2"/>
    <property type="match status" value="1"/>
</dbReference>
<organism evidence="12 13">
    <name type="scientific">Ruixingdingia sedimenti</name>
    <dbReference type="NCBI Taxonomy" id="3073604"/>
    <lineage>
        <taxon>Bacteria</taxon>
        <taxon>Pseudomonadati</taxon>
        <taxon>Pseudomonadota</taxon>
        <taxon>Alphaproteobacteria</taxon>
        <taxon>Rhodobacterales</taxon>
        <taxon>Paracoccaceae</taxon>
        <taxon>Ruixingdingia</taxon>
    </lineage>
</organism>
<evidence type="ECO:0000256" key="9">
    <source>
        <dbReference type="RuleBase" id="RU000644"/>
    </source>
</evidence>
<dbReference type="GO" id="GO:0003743">
    <property type="term" value="F:translation initiation factor activity"/>
    <property type="evidence" value="ECO:0007669"/>
    <property type="project" value="UniProtKB-KW"/>
</dbReference>
<keyword evidence="6 8" id="KW-0648">Protein biosynthesis</keyword>
<feature type="binding site" evidence="8">
    <location>
        <begin position="458"/>
        <end position="461"/>
    </location>
    <ligand>
        <name>GTP</name>
        <dbReference type="ChEBI" id="CHEBI:37565"/>
    </ligand>
</feature>
<dbReference type="Gene3D" id="3.40.50.10050">
    <property type="entry name" value="Translation initiation factor IF- 2, domain 3"/>
    <property type="match status" value="1"/>
</dbReference>
<keyword evidence="7 8" id="KW-0342">GTP-binding</keyword>
<feature type="binding site" evidence="8">
    <location>
        <begin position="357"/>
        <end position="364"/>
    </location>
    <ligand>
        <name>GTP</name>
        <dbReference type="ChEBI" id="CHEBI:37565"/>
    </ligand>
</feature>
<evidence type="ECO:0000313" key="12">
    <source>
        <dbReference type="EMBL" id="MDR5652604.1"/>
    </source>
</evidence>
<comment type="caution">
    <text evidence="8">Lacks conserved residue(s) required for the propagation of feature annotation.</text>
</comment>
<evidence type="ECO:0000256" key="7">
    <source>
        <dbReference type="ARBA" id="ARBA00023134"/>
    </source>
</evidence>
<dbReference type="NCBIfam" id="TIGR00487">
    <property type="entry name" value="IF-2"/>
    <property type="match status" value="1"/>
</dbReference>
<dbReference type="InterPro" id="IPR044145">
    <property type="entry name" value="IF2_II"/>
</dbReference>
<dbReference type="CDD" id="cd03692">
    <property type="entry name" value="mtIF2_IVc"/>
    <property type="match status" value="1"/>
</dbReference>
<comment type="caution">
    <text evidence="12">The sequence shown here is derived from an EMBL/GenBank/DDBJ whole genome shotgun (WGS) entry which is preliminary data.</text>
</comment>
<keyword evidence="3 8" id="KW-0963">Cytoplasm</keyword>
<dbReference type="PROSITE" id="PS51722">
    <property type="entry name" value="G_TR_2"/>
    <property type="match status" value="1"/>
</dbReference>
<dbReference type="Pfam" id="PF04760">
    <property type="entry name" value="IF2_N"/>
    <property type="match status" value="1"/>
</dbReference>
<feature type="domain" description="Tr-type G" evidence="11">
    <location>
        <begin position="348"/>
        <end position="516"/>
    </location>
</feature>
<dbReference type="Pfam" id="PF11987">
    <property type="entry name" value="IF-2"/>
    <property type="match status" value="1"/>
</dbReference>
<dbReference type="InterPro" id="IPR036925">
    <property type="entry name" value="TIF_IF2_dom3_sf"/>
</dbReference>
<evidence type="ECO:0000259" key="11">
    <source>
        <dbReference type="PROSITE" id="PS51722"/>
    </source>
</evidence>
<dbReference type="InterPro" id="IPR000178">
    <property type="entry name" value="TF_IF2_bacterial-like"/>
</dbReference>
<dbReference type="InterPro" id="IPR053905">
    <property type="entry name" value="EF-G-like_DII"/>
</dbReference>
<dbReference type="Pfam" id="PF00009">
    <property type="entry name" value="GTP_EFTU"/>
    <property type="match status" value="1"/>
</dbReference>
<sequence length="851" mass="91149">MSDTDGKKPLGLGGGSRSGQVKQSFSHGRTKSVVVETKRKRVVVPTKPGAAGGSGSGSSTHLGDPSKRPAGISDAEMERRLAALRAAKAREAEEAAQRAEDERQREEERQRRREEIEAKERAEREHEEALRLKAEEEERAKAEAEEKARREADIARRAANAPARVAAASGAAPAGAVTPADEPRTGKPGAAGPTPRKTDREREREERERANRGKGGDDGRRSGKLTLSAALEGEGGRTRSLAAMKRKQEKARQKAMGFGQKPEKQVRDVQLPETIVVQELANRMAERAGDVVKALMKMGMMVSMNQSIDADTAELVIEEFGHKAVRVSDADVEQVIDTVEDKPEDLRSRPPIITIMGHVDHGKTSLLDAIRHANVVSGEAGGITQHIGAYQVTTDSGAVLTFLDTPGHAAFTSMRARGAQVTDIVVLVVAADDAVMPQTIEAINHAKAAKVPMIVAINKCDKPDANPQKVRTDLLQHEVVVEAMSGDVQDVEVSAKTGKGLDALLEAIALQAEILELKANPNRPAQGAVIEAKLDVGRGPVATVLVQSGTLKRGDIFVVGEQWGKVRALINDKGDRVDDAGPSVPVEVLGLNGTPEAGDVLNVVETEAQAREIADYREQAAKDKRAAAGAATTLEQLMARAKADKDVSELPVVVKADVQGSAEAITQALDKIGNEEVRVRVLHSGVGAITESDVGLAEASGAPVIGFNVRANAPARAAANQKGVEIRYYSIIYDLVDDIKAAASGLLKAEVRENFIGYAKILEVFKVSGVGKVAGCLVTEGVARRSAGVRLLRDNVVIHEGTLKTLKRFKDEVKEVQSGQECGMAFENYDDVRPNDVIEIFERETVERKLA</sequence>
<dbReference type="SUPFAM" id="SSF52540">
    <property type="entry name" value="P-loop containing nucleoside triphosphate hydrolases"/>
    <property type="match status" value="1"/>
</dbReference>
<dbReference type="SUPFAM" id="SSF50447">
    <property type="entry name" value="Translation proteins"/>
    <property type="match status" value="2"/>
</dbReference>
<accession>A0ABU1F6Z3</accession>
<evidence type="ECO:0000256" key="2">
    <source>
        <dbReference type="ARBA" id="ARBA00020675"/>
    </source>
</evidence>
<proteinExistence type="inferred from homology"/>
<protein>
    <recommendedName>
        <fullName evidence="2 8">Translation initiation factor IF-2</fullName>
    </recommendedName>
</protein>
<dbReference type="InterPro" id="IPR023115">
    <property type="entry name" value="TIF_IF2_dom3"/>
</dbReference>
<dbReference type="InterPro" id="IPR000795">
    <property type="entry name" value="T_Tr_GTP-bd_dom"/>
</dbReference>
<dbReference type="InterPro" id="IPR006847">
    <property type="entry name" value="IF2_N"/>
</dbReference>
<comment type="subcellular location">
    <subcellularLocation>
        <location evidence="8">Cytoplasm</location>
    </subcellularLocation>
</comment>
<dbReference type="PANTHER" id="PTHR43381:SF5">
    <property type="entry name" value="TR-TYPE G DOMAIN-CONTAINING PROTEIN"/>
    <property type="match status" value="1"/>
</dbReference>
<name>A0ABU1F6Z3_9RHOB</name>
<dbReference type="Proteomes" id="UP001247754">
    <property type="component" value="Unassembled WGS sequence"/>
</dbReference>
<keyword evidence="13" id="KW-1185">Reference proteome</keyword>